<proteinExistence type="predicted"/>
<gene>
    <name evidence="2" type="ORF">Scep_012154</name>
</gene>
<name>A0AAP0P9L4_9MAGN</name>
<dbReference type="InterPro" id="IPR006566">
    <property type="entry name" value="FBD"/>
</dbReference>
<organism evidence="2 3">
    <name type="scientific">Stephania cephalantha</name>
    <dbReference type="NCBI Taxonomy" id="152367"/>
    <lineage>
        <taxon>Eukaryota</taxon>
        <taxon>Viridiplantae</taxon>
        <taxon>Streptophyta</taxon>
        <taxon>Embryophyta</taxon>
        <taxon>Tracheophyta</taxon>
        <taxon>Spermatophyta</taxon>
        <taxon>Magnoliopsida</taxon>
        <taxon>Ranunculales</taxon>
        <taxon>Menispermaceae</taxon>
        <taxon>Menispermoideae</taxon>
        <taxon>Cissampelideae</taxon>
        <taxon>Stephania</taxon>
    </lineage>
</organism>
<feature type="domain" description="FBD" evidence="1">
    <location>
        <begin position="157"/>
        <end position="230"/>
    </location>
</feature>
<dbReference type="SUPFAM" id="SSF52047">
    <property type="entry name" value="RNI-like"/>
    <property type="match status" value="1"/>
</dbReference>
<comment type="caution">
    <text evidence="2">The sequence shown here is derived from an EMBL/GenBank/DDBJ whole genome shotgun (WGS) entry which is preliminary data.</text>
</comment>
<dbReference type="SMART" id="SM00579">
    <property type="entry name" value="FBD"/>
    <property type="match status" value="1"/>
</dbReference>
<dbReference type="InterPro" id="IPR050232">
    <property type="entry name" value="FBL13/AtMIF1-like"/>
</dbReference>
<dbReference type="PANTHER" id="PTHR31900">
    <property type="entry name" value="F-BOX/RNI SUPERFAMILY PROTEIN-RELATED"/>
    <property type="match status" value="1"/>
</dbReference>
<sequence>MGTRCNQRKSEIKAIAPNLRTFRCGNCGTRKFSFKDLHHLDHACFTFETKYFQDDGYVHRATSFVEALCPYIQSLTLKKSAVEAVFGSPTVLENASLQFRNLKYLELTACLSRNCVMAIMHLLKLSPNIKTLNLVISEEASNWTNMANYGNLWISKECLLQHRRFVKILGVMGSDNEIMHLELLLKNSVVLEEVIVSSGDKFLPRMLVDFFKKVMAIPRASSQRFPIRFSYPPSTISEYYRSFLN</sequence>
<evidence type="ECO:0000313" key="3">
    <source>
        <dbReference type="Proteomes" id="UP001419268"/>
    </source>
</evidence>
<reference evidence="2 3" key="1">
    <citation type="submission" date="2024-01" db="EMBL/GenBank/DDBJ databases">
        <title>Genome assemblies of Stephania.</title>
        <authorList>
            <person name="Yang L."/>
        </authorList>
    </citation>
    <scope>NUCLEOTIDE SEQUENCE [LARGE SCALE GENOMIC DNA]</scope>
    <source>
        <strain evidence="2">JXDWG</strain>
        <tissue evidence="2">Leaf</tissue>
    </source>
</reference>
<dbReference type="Proteomes" id="UP001419268">
    <property type="component" value="Unassembled WGS sequence"/>
</dbReference>
<accession>A0AAP0P9L4</accession>
<dbReference type="PANTHER" id="PTHR31900:SF30">
    <property type="entry name" value="SUPERFAMILY PROTEIN, PUTATIVE-RELATED"/>
    <property type="match status" value="1"/>
</dbReference>
<keyword evidence="3" id="KW-1185">Reference proteome</keyword>
<evidence type="ECO:0000313" key="2">
    <source>
        <dbReference type="EMBL" id="KAK9132626.1"/>
    </source>
</evidence>
<dbReference type="EMBL" id="JBBNAG010000005">
    <property type="protein sequence ID" value="KAK9132626.1"/>
    <property type="molecule type" value="Genomic_DNA"/>
</dbReference>
<evidence type="ECO:0000259" key="1">
    <source>
        <dbReference type="SMART" id="SM00579"/>
    </source>
</evidence>
<protein>
    <recommendedName>
        <fullName evidence="1">FBD domain-containing protein</fullName>
    </recommendedName>
</protein>
<dbReference type="AlphaFoldDB" id="A0AAP0P9L4"/>